<gene>
    <name evidence="1" type="ORF">HPB47_026589</name>
</gene>
<dbReference type="Proteomes" id="UP000805193">
    <property type="component" value="Unassembled WGS sequence"/>
</dbReference>
<organism evidence="1 2">
    <name type="scientific">Ixodes persulcatus</name>
    <name type="common">Taiga tick</name>
    <dbReference type="NCBI Taxonomy" id="34615"/>
    <lineage>
        <taxon>Eukaryota</taxon>
        <taxon>Metazoa</taxon>
        <taxon>Ecdysozoa</taxon>
        <taxon>Arthropoda</taxon>
        <taxon>Chelicerata</taxon>
        <taxon>Arachnida</taxon>
        <taxon>Acari</taxon>
        <taxon>Parasitiformes</taxon>
        <taxon>Ixodida</taxon>
        <taxon>Ixodoidea</taxon>
        <taxon>Ixodidae</taxon>
        <taxon>Ixodinae</taxon>
        <taxon>Ixodes</taxon>
    </lineage>
</organism>
<proteinExistence type="predicted"/>
<keyword evidence="2" id="KW-1185">Reference proteome</keyword>
<evidence type="ECO:0000313" key="1">
    <source>
        <dbReference type="EMBL" id="KAG0426302.1"/>
    </source>
</evidence>
<reference evidence="1 2" key="1">
    <citation type="journal article" date="2020" name="Cell">
        <title>Large-Scale Comparative Analyses of Tick Genomes Elucidate Their Genetic Diversity and Vector Capacities.</title>
        <authorList>
            <consortium name="Tick Genome and Microbiome Consortium (TIGMIC)"/>
            <person name="Jia N."/>
            <person name="Wang J."/>
            <person name="Shi W."/>
            <person name="Du L."/>
            <person name="Sun Y."/>
            <person name="Zhan W."/>
            <person name="Jiang J.F."/>
            <person name="Wang Q."/>
            <person name="Zhang B."/>
            <person name="Ji P."/>
            <person name="Bell-Sakyi L."/>
            <person name="Cui X.M."/>
            <person name="Yuan T.T."/>
            <person name="Jiang B.G."/>
            <person name="Yang W.F."/>
            <person name="Lam T.T."/>
            <person name="Chang Q.C."/>
            <person name="Ding S.J."/>
            <person name="Wang X.J."/>
            <person name="Zhu J.G."/>
            <person name="Ruan X.D."/>
            <person name="Zhao L."/>
            <person name="Wei J.T."/>
            <person name="Ye R.Z."/>
            <person name="Que T.C."/>
            <person name="Du C.H."/>
            <person name="Zhou Y.H."/>
            <person name="Cheng J.X."/>
            <person name="Dai P.F."/>
            <person name="Guo W.B."/>
            <person name="Han X.H."/>
            <person name="Huang E.J."/>
            <person name="Li L.F."/>
            <person name="Wei W."/>
            <person name="Gao Y.C."/>
            <person name="Liu J.Z."/>
            <person name="Shao H.Z."/>
            <person name="Wang X."/>
            <person name="Wang C.C."/>
            <person name="Yang T.C."/>
            <person name="Huo Q.B."/>
            <person name="Li W."/>
            <person name="Chen H.Y."/>
            <person name="Chen S.E."/>
            <person name="Zhou L.G."/>
            <person name="Ni X.B."/>
            <person name="Tian J.H."/>
            <person name="Sheng Y."/>
            <person name="Liu T."/>
            <person name="Pan Y.S."/>
            <person name="Xia L.Y."/>
            <person name="Li J."/>
            <person name="Zhao F."/>
            <person name="Cao W.C."/>
        </authorList>
    </citation>
    <scope>NUCLEOTIDE SEQUENCE [LARGE SCALE GENOMIC DNA]</scope>
    <source>
        <strain evidence="1">Iper-2018</strain>
    </source>
</reference>
<sequence>MGKMHLAPAGPAFVALHLTDRHRFRNHVTFKVGLEGFTWQIDEGHLEHPIHHLGDILTCNTAPSPPLTDWGHLDRDSNLQVGRRCASEPQNRNCPEGEKCSMRLLEEQWRPIAPITANRAQ</sequence>
<comment type="caution">
    <text evidence="1">The sequence shown here is derived from an EMBL/GenBank/DDBJ whole genome shotgun (WGS) entry which is preliminary data.</text>
</comment>
<name>A0AC60Q0Q7_IXOPE</name>
<protein>
    <submittedName>
        <fullName evidence="1">Uncharacterized protein</fullName>
    </submittedName>
</protein>
<dbReference type="EMBL" id="JABSTQ010009732">
    <property type="protein sequence ID" value="KAG0426302.1"/>
    <property type="molecule type" value="Genomic_DNA"/>
</dbReference>
<evidence type="ECO:0000313" key="2">
    <source>
        <dbReference type="Proteomes" id="UP000805193"/>
    </source>
</evidence>
<accession>A0AC60Q0Q7</accession>